<dbReference type="AlphaFoldDB" id="A0A5Q4C2J7"/>
<proteinExistence type="predicted"/>
<feature type="region of interest" description="Disordered" evidence="1">
    <location>
        <begin position="159"/>
        <end position="183"/>
    </location>
</feature>
<feature type="compositionally biased region" description="Polar residues" evidence="1">
    <location>
        <begin position="487"/>
        <end position="508"/>
    </location>
</feature>
<sequence>MNIESAPHVIASASRSRHDKHQSSAILEDTRDGESNQNNKPRDWPSGIPVHLDDNTDGYYCCGCGIRRSDEHHRARKFTAGDPAWRNFCRPCHAKHLDRGDERTMKACGNFCFGCGFARSSHFNKAHPIKRGQKLVKNFCAHCMKRVSRKACIPNETLLGSSSDESDSESSVPHLDEAYPIRRIPARDAPHLAFRQNEAMKMNSDASNCAEETDSTSADRSPSNSVGERLRTRRSARASDSTPLKDEQPDFECLTINRHEDNSEDAPPMSMKYRAPDVTDGPMQLSHQATNDDSVSDLCSMIRTHNSPTAKRSNDAPATPKAPTTARSGGFDFDSSMLTSDPNSPSKRATFNECVEVRTSPTYWQREHCEGDGHYAHFRHEHYHEELREGQKAVPLKDPLKDPNGHSARQIRMPRFSVDEESFNSWSVPGAGLDAITASDFGSGSFPDTSGGNQSCTSTAYVPEGCNSADDSVFCDGARGSGKARSNPCNRPSQSRSGNDSSCGQGKENQPCPASPIAPERQYTSFGSPDGRRSSEKNHWTNRYPQHDASRSEQRDGLCASHAGSSWGPEDSNSYHVSQSTHSDGYPGIYSDPSRDYQAYEDTTFTDEVFPNDQRVSSDDQNFYQSRFDHQYTQPHHQQTSPKQWDYNDTRDFNIQEDFKEPRPRYFHSFPGHSAGQESNSERHISNDTDVPLEFSNTSNDPIQKPMPKLPFVGFAMEIPDDMSDSDVHNLLIPGCDDYIPWHGMSST</sequence>
<feature type="region of interest" description="Disordered" evidence="1">
    <location>
        <begin position="203"/>
        <end position="249"/>
    </location>
</feature>
<accession>A0A5Q4C2J7</accession>
<evidence type="ECO:0000313" key="2">
    <source>
        <dbReference type="EMBL" id="TQN72764.1"/>
    </source>
</evidence>
<reference evidence="2 3" key="1">
    <citation type="journal article" date="2019" name="Sci. Rep.">
        <title>Colletotrichum shisoi sp. nov., an anthracnose pathogen of Perilla frutescens in Japan: molecular phylogenetic, morphological and genomic evidence.</title>
        <authorList>
            <person name="Gan P."/>
            <person name="Tsushima A."/>
            <person name="Hiroyama R."/>
            <person name="Narusaka M."/>
            <person name="Takano Y."/>
            <person name="Narusaka Y."/>
            <person name="Kawaradani M."/>
            <person name="Damm U."/>
            <person name="Shirasu K."/>
        </authorList>
    </citation>
    <scope>NUCLEOTIDE SEQUENCE [LARGE SCALE GENOMIC DNA]</scope>
    <source>
        <strain evidence="2 3">PG-2018a</strain>
    </source>
</reference>
<feature type="compositionally biased region" description="Polar residues" evidence="1">
    <location>
        <begin position="571"/>
        <end position="583"/>
    </location>
</feature>
<feature type="region of interest" description="Disordered" evidence="1">
    <location>
        <begin position="306"/>
        <end position="333"/>
    </location>
</feature>
<evidence type="ECO:0000256" key="1">
    <source>
        <dbReference type="SAM" id="MobiDB-lite"/>
    </source>
</evidence>
<feature type="region of interest" description="Disordered" evidence="1">
    <location>
        <begin position="480"/>
        <end position="595"/>
    </location>
</feature>
<keyword evidence="3" id="KW-1185">Reference proteome</keyword>
<feature type="compositionally biased region" description="Low complexity" evidence="1">
    <location>
        <begin position="316"/>
        <end position="326"/>
    </location>
</feature>
<feature type="compositionally biased region" description="Polar residues" evidence="1">
    <location>
        <begin position="215"/>
        <end position="226"/>
    </location>
</feature>
<dbReference type="Proteomes" id="UP000326340">
    <property type="component" value="Unassembled WGS sequence"/>
</dbReference>
<feature type="compositionally biased region" description="Basic and acidic residues" evidence="1">
    <location>
        <begin position="174"/>
        <end position="183"/>
    </location>
</feature>
<organism evidence="2 3">
    <name type="scientific">Colletotrichum shisoi</name>
    <dbReference type="NCBI Taxonomy" id="2078593"/>
    <lineage>
        <taxon>Eukaryota</taxon>
        <taxon>Fungi</taxon>
        <taxon>Dikarya</taxon>
        <taxon>Ascomycota</taxon>
        <taxon>Pezizomycotina</taxon>
        <taxon>Sordariomycetes</taxon>
        <taxon>Hypocreomycetidae</taxon>
        <taxon>Glomerellales</taxon>
        <taxon>Glomerellaceae</taxon>
        <taxon>Colletotrichum</taxon>
        <taxon>Colletotrichum destructivum species complex</taxon>
    </lineage>
</organism>
<gene>
    <name evidence="2" type="ORF">CSHISOI_02706</name>
</gene>
<comment type="caution">
    <text evidence="2">The sequence shown here is derived from an EMBL/GenBank/DDBJ whole genome shotgun (WGS) entry which is preliminary data.</text>
</comment>
<evidence type="ECO:0000313" key="3">
    <source>
        <dbReference type="Proteomes" id="UP000326340"/>
    </source>
</evidence>
<feature type="region of interest" description="Disordered" evidence="1">
    <location>
        <begin position="393"/>
        <end position="412"/>
    </location>
</feature>
<feature type="compositionally biased region" description="Basic and acidic residues" evidence="1">
    <location>
        <begin position="530"/>
        <end position="556"/>
    </location>
</feature>
<feature type="region of interest" description="Disordered" evidence="1">
    <location>
        <begin position="1"/>
        <end position="49"/>
    </location>
</feature>
<protein>
    <submittedName>
        <fullName evidence="2">Uncharacterized protein</fullName>
    </submittedName>
</protein>
<dbReference type="EMBL" id="PUHP01000146">
    <property type="protein sequence ID" value="TQN72764.1"/>
    <property type="molecule type" value="Genomic_DNA"/>
</dbReference>
<name>A0A5Q4C2J7_9PEZI</name>
<dbReference type="OrthoDB" id="5415512at2759"/>